<gene>
    <name evidence="1" type="ORF">GCM10023187_07760</name>
</gene>
<protein>
    <submittedName>
        <fullName evidence="1">Uncharacterized protein</fullName>
    </submittedName>
</protein>
<proteinExistence type="predicted"/>
<accession>A0ABP8JY18</accession>
<dbReference type="RefSeq" id="WP_345264144.1">
    <property type="nucleotide sequence ID" value="NZ_BAABHB010000001.1"/>
</dbReference>
<evidence type="ECO:0000313" key="2">
    <source>
        <dbReference type="Proteomes" id="UP001500936"/>
    </source>
</evidence>
<dbReference type="EMBL" id="BAABHB010000001">
    <property type="protein sequence ID" value="GAA4397857.1"/>
    <property type="molecule type" value="Genomic_DNA"/>
</dbReference>
<evidence type="ECO:0000313" key="1">
    <source>
        <dbReference type="EMBL" id="GAA4397857.1"/>
    </source>
</evidence>
<keyword evidence="2" id="KW-1185">Reference proteome</keyword>
<name>A0ABP8JY18_9BACT</name>
<comment type="caution">
    <text evidence="1">The sequence shown here is derived from an EMBL/GenBank/DDBJ whole genome shotgun (WGS) entry which is preliminary data.</text>
</comment>
<reference evidence="2" key="1">
    <citation type="journal article" date="2019" name="Int. J. Syst. Evol. Microbiol.">
        <title>The Global Catalogue of Microorganisms (GCM) 10K type strain sequencing project: providing services to taxonomists for standard genome sequencing and annotation.</title>
        <authorList>
            <consortium name="The Broad Institute Genomics Platform"/>
            <consortium name="The Broad Institute Genome Sequencing Center for Infectious Disease"/>
            <person name="Wu L."/>
            <person name="Ma J."/>
        </authorList>
    </citation>
    <scope>NUCLEOTIDE SEQUENCE [LARGE SCALE GENOMIC DNA]</scope>
    <source>
        <strain evidence="2">JCM 17925</strain>
    </source>
</reference>
<sequence>MDSLKIPIPGKVVANLADDEAFSARPDSSFKIETTYEISVATQGEASPSATS</sequence>
<dbReference type="Proteomes" id="UP001500936">
    <property type="component" value="Unassembled WGS sequence"/>
</dbReference>
<organism evidence="1 2">
    <name type="scientific">Nibrella viscosa</name>
    <dbReference type="NCBI Taxonomy" id="1084524"/>
    <lineage>
        <taxon>Bacteria</taxon>
        <taxon>Pseudomonadati</taxon>
        <taxon>Bacteroidota</taxon>
        <taxon>Cytophagia</taxon>
        <taxon>Cytophagales</taxon>
        <taxon>Spirosomataceae</taxon>
        <taxon>Nibrella</taxon>
    </lineage>
</organism>